<comment type="similarity">
    <text evidence="4">Belongs to the fabD family.</text>
</comment>
<dbReference type="Gene3D" id="3.40.366.10">
    <property type="entry name" value="Malonyl-Coenzyme A Acyl Carrier Protein, domain 2"/>
    <property type="match status" value="1"/>
</dbReference>
<dbReference type="InterPro" id="IPR014043">
    <property type="entry name" value="Acyl_transferase_dom"/>
</dbReference>
<comment type="caution">
    <text evidence="7">The sequence shown here is derived from an EMBL/GenBank/DDBJ whole genome shotgun (WGS) entry which is preliminary data.</text>
</comment>
<reference evidence="7" key="1">
    <citation type="submission" date="2022-06" db="EMBL/GenBank/DDBJ databases">
        <title>Amycolatopsis iheyaensis sp. nov., a new species of the genus Amycolatopsis isolated from soil in Iheya island, Japan.</title>
        <authorList>
            <person name="Ngamcharungchit C."/>
            <person name="Kanto H."/>
            <person name="Take A."/>
            <person name="Intra B."/>
            <person name="Matsumoto A."/>
            <person name="Panbangred W."/>
            <person name="Inahashi Y."/>
        </authorList>
    </citation>
    <scope>NUCLEOTIDE SEQUENCE</scope>
    <source>
        <strain evidence="7">OK19-0408</strain>
    </source>
</reference>
<dbReference type="SUPFAM" id="SSF52151">
    <property type="entry name" value="FabD/lysophospholipase-like"/>
    <property type="match status" value="1"/>
</dbReference>
<dbReference type="InterPro" id="IPR050858">
    <property type="entry name" value="Mal-CoA-ACP_Trans/PKS_FabD"/>
</dbReference>
<dbReference type="GO" id="GO:0006633">
    <property type="term" value="P:fatty acid biosynthetic process"/>
    <property type="evidence" value="ECO:0007669"/>
    <property type="project" value="TreeGrafter"/>
</dbReference>
<sequence length="325" mass="34627">MRAFVFPGQGSQRRGMGRGLFERFPDVARQADDVLGYSVEELCRADPGRRLSRTEYAQPAIYVVNALHHRAASPAADYLAGHSLGEYNALLAAGAFDFVTGLTLVRHRAELMGRCAGGGMAAVVGVPQQVIEETLAAHDAAGVVIANHNAPEQFVLAGPTAELDRLRAVFEGTAGVRGFVPLRVGGAFHSPLMEPAAEAFRVVLDSVTFDELRTPVVTNVTGLPYASGGDAIRAVLAAQVIRPVRWADGVRYLRDAGVTDFVEAGGGKVLTSLIGKVLAEDPRTAPWREYRDERISALLRDGVAGKLTACRISETIHAGGPPVEH</sequence>
<dbReference type="AlphaFoldDB" id="A0A9X2SNY1"/>
<organism evidence="7 8">
    <name type="scientific">Amycolatopsis iheyensis</name>
    <dbReference type="NCBI Taxonomy" id="2945988"/>
    <lineage>
        <taxon>Bacteria</taxon>
        <taxon>Bacillati</taxon>
        <taxon>Actinomycetota</taxon>
        <taxon>Actinomycetes</taxon>
        <taxon>Pseudonocardiales</taxon>
        <taxon>Pseudonocardiaceae</taxon>
        <taxon>Amycolatopsis</taxon>
    </lineage>
</organism>
<evidence type="ECO:0000256" key="5">
    <source>
        <dbReference type="PIRSR" id="PIRSR000446-1"/>
    </source>
</evidence>
<keyword evidence="8" id="KW-1185">Reference proteome</keyword>
<evidence type="ECO:0000313" key="8">
    <source>
        <dbReference type="Proteomes" id="UP001144096"/>
    </source>
</evidence>
<dbReference type="PIRSF" id="PIRSF000446">
    <property type="entry name" value="Mct"/>
    <property type="match status" value="1"/>
</dbReference>
<dbReference type="Pfam" id="PF00698">
    <property type="entry name" value="Acyl_transf_1"/>
    <property type="match status" value="1"/>
</dbReference>
<dbReference type="PANTHER" id="PTHR42681:SF1">
    <property type="entry name" value="MALONYL-COA-ACYL CARRIER PROTEIN TRANSACYLASE, MITOCHONDRIAL"/>
    <property type="match status" value="1"/>
</dbReference>
<evidence type="ECO:0000256" key="2">
    <source>
        <dbReference type="ARBA" id="ARBA00023315"/>
    </source>
</evidence>
<proteinExistence type="inferred from homology"/>
<dbReference type="NCBIfam" id="TIGR00128">
    <property type="entry name" value="fabD"/>
    <property type="match status" value="1"/>
</dbReference>
<dbReference type="GO" id="GO:0005829">
    <property type="term" value="C:cytosol"/>
    <property type="evidence" value="ECO:0007669"/>
    <property type="project" value="TreeGrafter"/>
</dbReference>
<evidence type="ECO:0000256" key="3">
    <source>
        <dbReference type="ARBA" id="ARBA00048462"/>
    </source>
</evidence>
<evidence type="ECO:0000313" key="7">
    <source>
        <dbReference type="EMBL" id="MCR6488453.1"/>
    </source>
</evidence>
<dbReference type="EMBL" id="JAMXQV010000025">
    <property type="protein sequence ID" value="MCR6488453.1"/>
    <property type="molecule type" value="Genomic_DNA"/>
</dbReference>
<dbReference type="Proteomes" id="UP001144096">
    <property type="component" value="Unassembled WGS sequence"/>
</dbReference>
<protein>
    <recommendedName>
        <fullName evidence="4">Malonyl CoA-acyl carrier protein transacylase</fullName>
        <ecNumber evidence="4">2.3.1.39</ecNumber>
    </recommendedName>
</protein>
<dbReference type="InterPro" id="IPR016036">
    <property type="entry name" value="Malonyl_transacylase_ACP-bd"/>
</dbReference>
<feature type="active site" evidence="5">
    <location>
        <position position="189"/>
    </location>
</feature>
<dbReference type="InterPro" id="IPR001227">
    <property type="entry name" value="Ac_transferase_dom_sf"/>
</dbReference>
<feature type="domain" description="Malonyl-CoA:ACP transacylase (MAT)" evidence="6">
    <location>
        <begin position="5"/>
        <end position="302"/>
    </location>
</feature>
<accession>A0A9X2SNY1</accession>
<dbReference type="PANTHER" id="PTHR42681">
    <property type="entry name" value="MALONYL-COA-ACYL CARRIER PROTEIN TRANSACYLASE, MITOCHONDRIAL"/>
    <property type="match status" value="1"/>
</dbReference>
<keyword evidence="2 4" id="KW-0012">Acyltransferase</keyword>
<comment type="catalytic activity">
    <reaction evidence="3 4">
        <text>holo-[ACP] + malonyl-CoA = malonyl-[ACP] + CoA</text>
        <dbReference type="Rhea" id="RHEA:41792"/>
        <dbReference type="Rhea" id="RHEA-COMP:9623"/>
        <dbReference type="Rhea" id="RHEA-COMP:9685"/>
        <dbReference type="ChEBI" id="CHEBI:57287"/>
        <dbReference type="ChEBI" id="CHEBI:57384"/>
        <dbReference type="ChEBI" id="CHEBI:64479"/>
        <dbReference type="ChEBI" id="CHEBI:78449"/>
        <dbReference type="EC" id="2.3.1.39"/>
    </reaction>
</comment>
<dbReference type="SUPFAM" id="SSF55048">
    <property type="entry name" value="Probable ACP-binding domain of malonyl-CoA ACP transacylase"/>
    <property type="match status" value="1"/>
</dbReference>
<dbReference type="Gene3D" id="3.30.70.250">
    <property type="entry name" value="Malonyl-CoA ACP transacylase, ACP-binding"/>
    <property type="match status" value="1"/>
</dbReference>
<keyword evidence="1 4" id="KW-0808">Transferase</keyword>
<dbReference type="InterPro" id="IPR016035">
    <property type="entry name" value="Acyl_Trfase/lysoPLipase"/>
</dbReference>
<dbReference type="InterPro" id="IPR004410">
    <property type="entry name" value="Malonyl_CoA-ACP_transAc_FabD"/>
</dbReference>
<gene>
    <name evidence="7" type="primary">fabD</name>
    <name evidence="7" type="ORF">M8542_37060</name>
</gene>
<evidence type="ECO:0000256" key="4">
    <source>
        <dbReference type="PIRNR" id="PIRNR000446"/>
    </source>
</evidence>
<name>A0A9X2SNY1_9PSEU</name>
<dbReference type="RefSeq" id="WP_257925017.1">
    <property type="nucleotide sequence ID" value="NZ_JAMXQV010000025.1"/>
</dbReference>
<evidence type="ECO:0000256" key="1">
    <source>
        <dbReference type="ARBA" id="ARBA00022679"/>
    </source>
</evidence>
<dbReference type="InterPro" id="IPR024925">
    <property type="entry name" value="Malonyl_CoA-ACP_transAc"/>
</dbReference>
<evidence type="ECO:0000259" key="6">
    <source>
        <dbReference type="SMART" id="SM00827"/>
    </source>
</evidence>
<feature type="active site" evidence="5">
    <location>
        <position position="83"/>
    </location>
</feature>
<dbReference type="GO" id="GO:0004314">
    <property type="term" value="F:[acyl-carrier-protein] S-malonyltransferase activity"/>
    <property type="evidence" value="ECO:0007669"/>
    <property type="project" value="UniProtKB-EC"/>
</dbReference>
<dbReference type="SMART" id="SM00827">
    <property type="entry name" value="PKS_AT"/>
    <property type="match status" value="1"/>
</dbReference>
<dbReference type="EC" id="2.3.1.39" evidence="4"/>